<dbReference type="SUPFAM" id="SSF144091">
    <property type="entry name" value="Rhomboid-like"/>
    <property type="match status" value="1"/>
</dbReference>
<reference evidence="9" key="2">
    <citation type="submission" date="2020-09" db="EMBL/GenBank/DDBJ databases">
        <authorList>
            <person name="Sun Q."/>
            <person name="Zhou Y."/>
        </authorList>
    </citation>
    <scope>NUCLEOTIDE SEQUENCE</scope>
    <source>
        <strain evidence="9">CGMCC 1.12924</strain>
    </source>
</reference>
<dbReference type="Gene3D" id="1.20.1540.10">
    <property type="entry name" value="Rhomboid-like"/>
    <property type="match status" value="1"/>
</dbReference>
<feature type="compositionally biased region" description="Basic and acidic residues" evidence="5">
    <location>
        <begin position="253"/>
        <end position="265"/>
    </location>
</feature>
<accession>A0A8J2VAM6</accession>
<organism evidence="9 10">
    <name type="scientific">Planktosalinus lacus</name>
    <dbReference type="NCBI Taxonomy" id="1526573"/>
    <lineage>
        <taxon>Bacteria</taxon>
        <taxon>Pseudomonadati</taxon>
        <taxon>Bacteroidota</taxon>
        <taxon>Flavobacteriia</taxon>
        <taxon>Flavobacteriales</taxon>
        <taxon>Flavobacteriaceae</taxon>
        <taxon>Planktosalinus</taxon>
    </lineage>
</organism>
<feature type="transmembrane region" description="Helical" evidence="6">
    <location>
        <begin position="162"/>
        <end position="184"/>
    </location>
</feature>
<feature type="domain" description="Peptidase S54 rhomboid" evidence="7">
    <location>
        <begin position="65"/>
        <end position="207"/>
    </location>
</feature>
<comment type="caution">
    <text evidence="9">The sequence shown here is derived from an EMBL/GenBank/DDBJ whole genome shotgun (WGS) entry which is preliminary data.</text>
</comment>
<keyword evidence="4 6" id="KW-0472">Membrane</keyword>
<dbReference type="EMBL" id="BMGK01000005">
    <property type="protein sequence ID" value="GGD92602.1"/>
    <property type="molecule type" value="Genomic_DNA"/>
</dbReference>
<comment type="subcellular location">
    <subcellularLocation>
        <location evidence="1">Membrane</location>
        <topology evidence="1">Multi-pass membrane protein</topology>
    </subcellularLocation>
</comment>
<name>A0A8J2VAM6_9FLAO</name>
<dbReference type="GO" id="GO:0004252">
    <property type="term" value="F:serine-type endopeptidase activity"/>
    <property type="evidence" value="ECO:0007669"/>
    <property type="project" value="InterPro"/>
</dbReference>
<protein>
    <submittedName>
        <fullName evidence="9">Rhomboid family intramembrane serine protease</fullName>
    </submittedName>
</protein>
<evidence type="ECO:0000313" key="9">
    <source>
        <dbReference type="EMBL" id="GGD92602.1"/>
    </source>
</evidence>
<dbReference type="GO" id="GO:0016020">
    <property type="term" value="C:membrane"/>
    <property type="evidence" value="ECO:0007669"/>
    <property type="project" value="UniProtKB-SubCell"/>
</dbReference>
<keyword evidence="10" id="KW-1185">Reference proteome</keyword>
<keyword evidence="3 6" id="KW-1133">Transmembrane helix</keyword>
<dbReference type="PANTHER" id="PTHR43066">
    <property type="entry name" value="RHOMBOID-RELATED PROTEIN"/>
    <property type="match status" value="1"/>
</dbReference>
<dbReference type="Pfam" id="PF20216">
    <property type="entry name" value="DUF6576"/>
    <property type="match status" value="1"/>
</dbReference>
<feature type="transmembrane region" description="Helical" evidence="6">
    <location>
        <begin position="65"/>
        <end position="92"/>
    </location>
</feature>
<dbReference type="PANTHER" id="PTHR43066:SF11">
    <property type="entry name" value="PEPTIDASE S54 RHOMBOID DOMAIN-CONTAINING PROTEIN"/>
    <property type="match status" value="1"/>
</dbReference>
<feature type="domain" description="DUF6576" evidence="8">
    <location>
        <begin position="256"/>
        <end position="288"/>
    </location>
</feature>
<sequence>MNTLEQAKYRYKMANVVEKLILFNVVVFVLMYLIQVVLFLFQWPLDTISEWLVFSKDPEDLLFKPWSIITYAFMHQGLFHIFFNMLILYYFGNYFLNYFTPKRLLNFYFLGAISGAMIYMLSYNVFPAFSGTGRSYLLGASASVMAILVGIATKVPHLGVRLMFLGTVKLWQIAAFFVVLDLIRMPMGNAGGHLAHLGGALLGYMYVKQLDKGNDIGAWWESLSDWFVGLFASTKEKPFRTVHRNTKAKKQAPKREDKNNKQKKIDAILDKISKSGYESLSKEEKDFLFKSGNED</sequence>
<evidence type="ECO:0000259" key="8">
    <source>
        <dbReference type="Pfam" id="PF20216"/>
    </source>
</evidence>
<evidence type="ECO:0000256" key="6">
    <source>
        <dbReference type="SAM" id="Phobius"/>
    </source>
</evidence>
<evidence type="ECO:0000256" key="3">
    <source>
        <dbReference type="ARBA" id="ARBA00022989"/>
    </source>
</evidence>
<evidence type="ECO:0000313" key="10">
    <source>
        <dbReference type="Proteomes" id="UP000652231"/>
    </source>
</evidence>
<evidence type="ECO:0000256" key="2">
    <source>
        <dbReference type="ARBA" id="ARBA00022692"/>
    </source>
</evidence>
<dbReference type="InterPro" id="IPR022764">
    <property type="entry name" value="Peptidase_S54_rhomboid_dom"/>
</dbReference>
<proteinExistence type="predicted"/>
<feature type="region of interest" description="Disordered" evidence="5">
    <location>
        <begin position="242"/>
        <end position="265"/>
    </location>
</feature>
<dbReference type="AlphaFoldDB" id="A0A8J2VAM6"/>
<keyword evidence="2 6" id="KW-0812">Transmembrane</keyword>
<dbReference type="InterPro" id="IPR046483">
    <property type="entry name" value="DUF6576"/>
</dbReference>
<dbReference type="Proteomes" id="UP000652231">
    <property type="component" value="Unassembled WGS sequence"/>
</dbReference>
<reference evidence="9" key="1">
    <citation type="journal article" date="2014" name="Int. J. Syst. Evol. Microbiol.">
        <title>Complete genome sequence of Corynebacterium casei LMG S-19264T (=DSM 44701T), isolated from a smear-ripened cheese.</title>
        <authorList>
            <consortium name="US DOE Joint Genome Institute (JGI-PGF)"/>
            <person name="Walter F."/>
            <person name="Albersmeier A."/>
            <person name="Kalinowski J."/>
            <person name="Ruckert C."/>
        </authorList>
    </citation>
    <scope>NUCLEOTIDE SEQUENCE</scope>
    <source>
        <strain evidence="9">CGMCC 1.12924</strain>
    </source>
</reference>
<evidence type="ECO:0000256" key="5">
    <source>
        <dbReference type="SAM" id="MobiDB-lite"/>
    </source>
</evidence>
<dbReference type="RefSeq" id="WP_188441243.1">
    <property type="nucleotide sequence ID" value="NZ_BMGK01000005.1"/>
</dbReference>
<evidence type="ECO:0000259" key="7">
    <source>
        <dbReference type="Pfam" id="PF01694"/>
    </source>
</evidence>
<feature type="transmembrane region" description="Helical" evidence="6">
    <location>
        <begin position="104"/>
        <end position="123"/>
    </location>
</feature>
<dbReference type="InterPro" id="IPR035952">
    <property type="entry name" value="Rhomboid-like_sf"/>
</dbReference>
<feature type="transmembrane region" description="Helical" evidence="6">
    <location>
        <begin position="21"/>
        <end position="45"/>
    </location>
</feature>
<evidence type="ECO:0000256" key="4">
    <source>
        <dbReference type="ARBA" id="ARBA00023136"/>
    </source>
</evidence>
<evidence type="ECO:0000256" key="1">
    <source>
        <dbReference type="ARBA" id="ARBA00004141"/>
    </source>
</evidence>
<feature type="transmembrane region" description="Helical" evidence="6">
    <location>
        <begin position="135"/>
        <end position="155"/>
    </location>
</feature>
<dbReference type="GO" id="GO:0006508">
    <property type="term" value="P:proteolysis"/>
    <property type="evidence" value="ECO:0007669"/>
    <property type="project" value="UniProtKB-KW"/>
</dbReference>
<keyword evidence="9" id="KW-0645">Protease</keyword>
<gene>
    <name evidence="9" type="ORF">GCM10011312_15510</name>
</gene>
<dbReference type="Pfam" id="PF01694">
    <property type="entry name" value="Rhomboid"/>
    <property type="match status" value="1"/>
</dbReference>
<keyword evidence="9" id="KW-0378">Hydrolase</keyword>
<feature type="compositionally biased region" description="Basic residues" evidence="5">
    <location>
        <begin position="242"/>
        <end position="252"/>
    </location>
</feature>